<gene>
    <name evidence="1" type="ORF">PBRASI_LOCUS9724</name>
</gene>
<keyword evidence="2" id="KW-1185">Reference proteome</keyword>
<name>A0A9N9DLY9_9GLOM</name>
<dbReference type="InterPro" id="IPR027417">
    <property type="entry name" value="P-loop_NTPase"/>
</dbReference>
<comment type="caution">
    <text evidence="1">The sequence shown here is derived from an EMBL/GenBank/DDBJ whole genome shotgun (WGS) entry which is preliminary data.</text>
</comment>
<dbReference type="Pfam" id="PF13604">
    <property type="entry name" value="AAA_30"/>
    <property type="match status" value="1"/>
</dbReference>
<reference evidence="1" key="1">
    <citation type="submission" date="2021-06" db="EMBL/GenBank/DDBJ databases">
        <authorList>
            <person name="Kallberg Y."/>
            <person name="Tangrot J."/>
            <person name="Rosling A."/>
        </authorList>
    </citation>
    <scope>NUCLEOTIDE SEQUENCE</scope>
    <source>
        <strain evidence="1">BR232B</strain>
    </source>
</reference>
<evidence type="ECO:0000313" key="2">
    <source>
        <dbReference type="Proteomes" id="UP000789739"/>
    </source>
</evidence>
<sequence length="1512" mass="175408">MVGKCPGCGWSPKTGKTRDLNKHMDLTRNRPCQALLQLSRNTQPIPQVTVLDSNARKSGESVKQWGSRLRKRLKEVIYQDYPQPQNLFQCKRLYDQLLQVDPEAYVNVSETPLMEEEKREEQEFFDEPEIEEANFQHEPSPMVQPEIDPEAEEIVTQQTMPSDNIELQPVQELLNCKDGFLDLDIEVPWPDPFPNDEEHRVIWQNGIQTAKDMFKVDGAEYAFSTWFAEAKEIDLASIILGAENEDEAIQEVFLQCLYRNYSEEEINETIKLAVDAYRALENEDEAIQGVFLQCLYRNYSEKEINETIKLAVDKGYKNWLKKVEYQIESRKFEAGMTEERAQKILDTIDNHEYLIRVKFIREDTVISDKGTKKGFKIIDKYEPICESKKAGGKYVRGGPNVILTKKTKPGFWVGIDEKFLVREVSEQSEVDKLDSNAVVYGLYRIRKPDVNQLMPMKDGALNCVAERVIEHFDQAKRGHGLTEIRRQKINDWEKKMRIPGARVQDVAELEKILKRPIKLLDITHGTIFNSGKYRSGKYEEIGMVVHNGHAFPRNQHFPRDRMVEYYKGDTWEAINNALQGPQAIWLMGVGSENQTISQFVLEDGRTFRTWKKHTEIVETCKQLIDDAIDWQYQEGIIDKEKKLILSESLKVVDLAEQVFGANHAGSRLANEINEWHPISGKVNENIRQACVEHGHGGRWNAPDYHVNDVVCIDMKECYPASMRGQGECTPWFNRFGHPTHHLVRVAVNGELPEDDITGFAQVRSFKFASNIRSVIPVWYGKHFACRSGEGCGKEKGWAPIVLLRYLLEVGILESVTIGEAIISLTKQTKVWLPRNRDISCAIIGKFTQGGKIDEKRLTHRLVIDEGELDFLIKDCTDAGTFAGREKCPLGFILTYYEGHQPQYTHLRASMLAYAHINLLEMLRRFDPNEVVRIATDSIYVRKEALYKIENIPAFFKQVEVKSDPILCSHYPSCAMCSDPEELFIFSKSEYAKWIKEFLKIKRPLVKYECKRHKPFICRFCFAGWFYRPDSYALSHQPEEQEIREIQPGQWRDKGEKIYGPNADIVYWPKDRHRESIKDIPDSTAPSIHDPITRYRNSYLNGGGGSGKTTRGIRVYQSVGMIVFTHTNALAKDFRDKRNVRAQTWHSFFRWNGVGEWTPERMGEKKFPRVVIWDEVCTVPKHILEMFINYLLEHKCQVICCGDDAQPPPFFGEMPHNWLKEHADYYEEVLTDYRAKCPKLRELKKAMRRKNNRIQSKLFRGILPTIEKWECLEKEWTPSDRILSAHRLSRRIASQKCLELHRIKYPDTPVPLIYRPRDGRKQNCLIQIPGSSEKQELVKNDIVYLPLNTLPENFIKDILTEEKILDWDLGYAMTVHTSQGMTLEAPQRVWVIDEHLAWDNLIYLAVGRVEYLSQLIRVEGPPLPPEIEEAKNKKAIECSLRSFISGKLVGYMDQDKKKGREFDLSVDYILTLKDLQKDKCALCLIEMEWGWYDAYNQDQWTVDRIDNQVGHIK</sequence>
<dbReference type="OrthoDB" id="2405788at2759"/>
<accession>A0A9N9DLY9</accession>
<feature type="non-terminal residue" evidence="1">
    <location>
        <position position="1"/>
    </location>
</feature>
<dbReference type="Proteomes" id="UP000789739">
    <property type="component" value="Unassembled WGS sequence"/>
</dbReference>
<dbReference type="Gene3D" id="3.40.50.300">
    <property type="entry name" value="P-loop containing nucleotide triphosphate hydrolases"/>
    <property type="match status" value="1"/>
</dbReference>
<organism evidence="1 2">
    <name type="scientific">Paraglomus brasilianum</name>
    <dbReference type="NCBI Taxonomy" id="144538"/>
    <lineage>
        <taxon>Eukaryota</taxon>
        <taxon>Fungi</taxon>
        <taxon>Fungi incertae sedis</taxon>
        <taxon>Mucoromycota</taxon>
        <taxon>Glomeromycotina</taxon>
        <taxon>Glomeromycetes</taxon>
        <taxon>Paraglomerales</taxon>
        <taxon>Paraglomeraceae</taxon>
        <taxon>Paraglomus</taxon>
    </lineage>
</organism>
<proteinExistence type="predicted"/>
<evidence type="ECO:0000313" key="1">
    <source>
        <dbReference type="EMBL" id="CAG8640087.1"/>
    </source>
</evidence>
<dbReference type="CDD" id="cd18809">
    <property type="entry name" value="SF1_C_RecD"/>
    <property type="match status" value="1"/>
</dbReference>
<protein>
    <submittedName>
        <fullName evidence="1">11071_t:CDS:1</fullName>
    </submittedName>
</protein>
<dbReference type="EMBL" id="CAJVPI010002282">
    <property type="protein sequence ID" value="CAG8640087.1"/>
    <property type="molecule type" value="Genomic_DNA"/>
</dbReference>
<dbReference type="SUPFAM" id="SSF52540">
    <property type="entry name" value="P-loop containing nucleoside triphosphate hydrolases"/>
    <property type="match status" value="1"/>
</dbReference>